<dbReference type="EMBL" id="JBBKZU010000031">
    <property type="protein sequence ID" value="MEJ8816128.1"/>
    <property type="molecule type" value="Genomic_DNA"/>
</dbReference>
<feature type="compositionally biased region" description="Basic and acidic residues" evidence="1">
    <location>
        <begin position="39"/>
        <end position="54"/>
    </location>
</feature>
<feature type="region of interest" description="Disordered" evidence="1">
    <location>
        <begin position="78"/>
        <end position="97"/>
    </location>
</feature>
<evidence type="ECO:0000256" key="1">
    <source>
        <dbReference type="SAM" id="MobiDB-lite"/>
    </source>
</evidence>
<evidence type="ECO:0000313" key="3">
    <source>
        <dbReference type="Proteomes" id="UP001365846"/>
    </source>
</evidence>
<accession>A0ABU8VR24</accession>
<protein>
    <submittedName>
        <fullName evidence="2">Uncharacterized protein</fullName>
    </submittedName>
</protein>
<reference evidence="2 3" key="1">
    <citation type="submission" date="2024-03" db="EMBL/GenBank/DDBJ databases">
        <title>Novel species of the genus Variovorax.</title>
        <authorList>
            <person name="Liu Q."/>
            <person name="Xin Y.-H."/>
        </authorList>
    </citation>
    <scope>NUCLEOTIDE SEQUENCE [LARGE SCALE GENOMIC DNA]</scope>
    <source>
        <strain evidence="2 3">KACC 18899</strain>
    </source>
</reference>
<organism evidence="2 3">
    <name type="scientific">Variovorax ureilyticus</name>
    <dbReference type="NCBI Taxonomy" id="1836198"/>
    <lineage>
        <taxon>Bacteria</taxon>
        <taxon>Pseudomonadati</taxon>
        <taxon>Pseudomonadota</taxon>
        <taxon>Betaproteobacteria</taxon>
        <taxon>Burkholderiales</taxon>
        <taxon>Comamonadaceae</taxon>
        <taxon>Variovorax</taxon>
    </lineage>
</organism>
<keyword evidence="3" id="KW-1185">Reference proteome</keyword>
<dbReference type="Proteomes" id="UP001365846">
    <property type="component" value="Unassembled WGS sequence"/>
</dbReference>
<feature type="compositionally biased region" description="Polar residues" evidence="1">
    <location>
        <begin position="29"/>
        <end position="38"/>
    </location>
</feature>
<evidence type="ECO:0000313" key="2">
    <source>
        <dbReference type="EMBL" id="MEJ8816128.1"/>
    </source>
</evidence>
<proteinExistence type="predicted"/>
<gene>
    <name evidence="2" type="ORF">WKW77_34110</name>
</gene>
<sequence>MLSARHKAQILARAGYKVPPCPAPPQFGGSLNSPQSTTAEHRQHQAAEADKGGEPHAVWCRQIDILYSRYAAERAARSLREAEEARQLASTRRARDA</sequence>
<comment type="caution">
    <text evidence="2">The sequence shown here is derived from an EMBL/GenBank/DDBJ whole genome shotgun (WGS) entry which is preliminary data.</text>
</comment>
<feature type="region of interest" description="Disordered" evidence="1">
    <location>
        <begin position="16"/>
        <end position="54"/>
    </location>
</feature>
<dbReference type="RefSeq" id="WP_340361322.1">
    <property type="nucleotide sequence ID" value="NZ_JBBKZU010000031.1"/>
</dbReference>
<name>A0ABU8VR24_9BURK</name>